<evidence type="ECO:0000256" key="3">
    <source>
        <dbReference type="ARBA" id="ARBA00022806"/>
    </source>
</evidence>
<dbReference type="PANTHER" id="PTHR11070:SF45">
    <property type="entry name" value="DNA 3'-5' HELICASE"/>
    <property type="match status" value="1"/>
</dbReference>
<evidence type="ECO:0000259" key="6">
    <source>
        <dbReference type="PROSITE" id="PS51198"/>
    </source>
</evidence>
<sequence length="730" mass="80037">MSKQRELRAERDYVEALYQRLDAERESTAAELTTAMKAETGGNTEALFQRDVAVNTLRTKQNRLHAADGGLCFGRLAMSDGERVYIGRIGLFDEEDDYRPLLTDWRAPASRAFYTATAARSEGVAFRRHFLTRGRDVLDLSDEPLGGDSISGDSEASTALLNAVNAPRAEAMADIVSTIQADQDEIIRLPHHGVVVLDGGPGTGKTAVALHRVAYLLYTQRERMSRSGVLIVGPNASFLRWIGAVLPSLGETDVVFATPGELFPGLRTTRQDDADAKRIKGSLDVLAVLAAAVADRQELPGEPIPIELDDVTVPLDDELVSTARERARSTGLPHNDARPAFRKHVVEVLVERAVADIGEGWLDEPEDRGGPLWADLAEDVLHELKQSQSLAKAVDQLWPHLTPTEFLHDLLSDETRLRAAFHGRPDADWQAVHRRLGDAWTVSDVPLLDEAVDLLGEGPATARAQRAAEHERRRQAKYAAELMEILGDQGDPDYEQLRVTDVVDAERLADRHGSGDGRVLAERAAADRDWTYGHIVVDEAQELSEMDWRLLMRRCPSKSFTIVGDLAQRESPAGSRAWEPVLSRYVAQRWTFRQLTVNYRTPAEIMDVAAGVLAEIGPGLTPPTSIRSSGTRPSTWHVPVPELAETVAKARAEYTSGTTAVIAPADLGIEGSISPYETKGLEFDSVIVVEPHRILIDGAAQLYVALTRATQRLTIVHSEPLPECLAAAGR</sequence>
<evidence type="ECO:0000313" key="8">
    <source>
        <dbReference type="Proteomes" id="UP000294257"/>
    </source>
</evidence>
<evidence type="ECO:0000256" key="2">
    <source>
        <dbReference type="ARBA" id="ARBA00022801"/>
    </source>
</evidence>
<keyword evidence="1 5" id="KW-0547">Nucleotide-binding</keyword>
<dbReference type="AlphaFoldDB" id="A0A4Q7L827"/>
<dbReference type="InterPro" id="IPR014016">
    <property type="entry name" value="UvrD-like_ATP-bd"/>
</dbReference>
<dbReference type="GO" id="GO:0005524">
    <property type="term" value="F:ATP binding"/>
    <property type="evidence" value="ECO:0007669"/>
    <property type="project" value="UniProtKB-UniRule"/>
</dbReference>
<feature type="binding site" evidence="5">
    <location>
        <begin position="199"/>
        <end position="206"/>
    </location>
    <ligand>
        <name>ATP</name>
        <dbReference type="ChEBI" id="CHEBI:30616"/>
    </ligand>
</feature>
<organism evidence="7 8">
    <name type="scientific">Herbihabitans rhizosphaerae</name>
    <dbReference type="NCBI Taxonomy" id="1872711"/>
    <lineage>
        <taxon>Bacteria</taxon>
        <taxon>Bacillati</taxon>
        <taxon>Actinomycetota</taxon>
        <taxon>Actinomycetes</taxon>
        <taxon>Pseudonocardiales</taxon>
        <taxon>Pseudonocardiaceae</taxon>
        <taxon>Herbihabitans</taxon>
    </lineage>
</organism>
<evidence type="ECO:0000256" key="1">
    <source>
        <dbReference type="ARBA" id="ARBA00022741"/>
    </source>
</evidence>
<dbReference type="GO" id="GO:0003677">
    <property type="term" value="F:DNA binding"/>
    <property type="evidence" value="ECO:0007669"/>
    <property type="project" value="InterPro"/>
</dbReference>
<evidence type="ECO:0000256" key="5">
    <source>
        <dbReference type="PROSITE-ProRule" id="PRU00560"/>
    </source>
</evidence>
<comment type="caution">
    <text evidence="7">The sequence shown here is derived from an EMBL/GenBank/DDBJ whole genome shotgun (WGS) entry which is preliminary data.</text>
</comment>
<dbReference type="Proteomes" id="UP000294257">
    <property type="component" value="Unassembled WGS sequence"/>
</dbReference>
<name>A0A4Q7L827_9PSEU</name>
<dbReference type="PANTHER" id="PTHR11070">
    <property type="entry name" value="UVRD / RECB / PCRA DNA HELICASE FAMILY MEMBER"/>
    <property type="match status" value="1"/>
</dbReference>
<evidence type="ECO:0000313" key="7">
    <source>
        <dbReference type="EMBL" id="RZS44532.1"/>
    </source>
</evidence>
<dbReference type="InterPro" id="IPR027351">
    <property type="entry name" value="(+)RNA_virus_helicase_core_dom"/>
</dbReference>
<dbReference type="GO" id="GO:0000725">
    <property type="term" value="P:recombinational repair"/>
    <property type="evidence" value="ECO:0007669"/>
    <property type="project" value="TreeGrafter"/>
</dbReference>
<dbReference type="GO" id="GO:0005829">
    <property type="term" value="C:cytosol"/>
    <property type="evidence" value="ECO:0007669"/>
    <property type="project" value="TreeGrafter"/>
</dbReference>
<dbReference type="Gene3D" id="3.40.50.300">
    <property type="entry name" value="P-loop containing nucleotide triphosphate hydrolases"/>
    <property type="match status" value="3"/>
</dbReference>
<keyword evidence="3 5" id="KW-0347">Helicase</keyword>
<dbReference type="SUPFAM" id="SSF52540">
    <property type="entry name" value="P-loop containing nucleoside triphosphate hydrolases"/>
    <property type="match status" value="1"/>
</dbReference>
<proteinExistence type="predicted"/>
<keyword evidence="2 5" id="KW-0378">Hydrolase</keyword>
<reference evidence="7 8" key="1">
    <citation type="submission" date="2019-02" db="EMBL/GenBank/DDBJ databases">
        <title>Genomic Encyclopedia of Type Strains, Phase IV (KMG-IV): sequencing the most valuable type-strain genomes for metagenomic binning, comparative biology and taxonomic classification.</title>
        <authorList>
            <person name="Goeker M."/>
        </authorList>
    </citation>
    <scope>NUCLEOTIDE SEQUENCE [LARGE SCALE GENOMIC DNA]</scope>
    <source>
        <strain evidence="7 8">DSM 101727</strain>
    </source>
</reference>
<feature type="domain" description="UvrD-like helicase ATP-binding" evidence="6">
    <location>
        <begin position="178"/>
        <end position="602"/>
    </location>
</feature>
<dbReference type="EMBL" id="SGWQ01000001">
    <property type="protein sequence ID" value="RZS44532.1"/>
    <property type="molecule type" value="Genomic_DNA"/>
</dbReference>
<dbReference type="GO" id="GO:0016787">
    <property type="term" value="F:hydrolase activity"/>
    <property type="evidence" value="ECO:0007669"/>
    <property type="project" value="UniProtKB-UniRule"/>
</dbReference>
<dbReference type="InterPro" id="IPR000212">
    <property type="entry name" value="DNA_helicase_UvrD/REP"/>
</dbReference>
<keyword evidence="4 5" id="KW-0067">ATP-binding</keyword>
<keyword evidence="8" id="KW-1185">Reference proteome</keyword>
<dbReference type="InterPro" id="IPR027417">
    <property type="entry name" value="P-loop_NTPase"/>
</dbReference>
<protein>
    <submittedName>
        <fullName evidence="7">DNA helicase IV</fullName>
    </submittedName>
</protein>
<accession>A0A4Q7L827</accession>
<dbReference type="Pfam" id="PF01443">
    <property type="entry name" value="Viral_helicase1"/>
    <property type="match status" value="1"/>
</dbReference>
<dbReference type="GO" id="GO:0043138">
    <property type="term" value="F:3'-5' DNA helicase activity"/>
    <property type="evidence" value="ECO:0007669"/>
    <property type="project" value="TreeGrafter"/>
</dbReference>
<evidence type="ECO:0000256" key="4">
    <source>
        <dbReference type="ARBA" id="ARBA00022840"/>
    </source>
</evidence>
<dbReference type="PROSITE" id="PS51198">
    <property type="entry name" value="UVRD_HELICASE_ATP_BIND"/>
    <property type="match status" value="1"/>
</dbReference>
<gene>
    <name evidence="7" type="ORF">EV193_101408</name>
</gene>